<sequence>MMNASQGSPTGRRRTVVAVLAATAVLGGAGAVTAVAVADDGGHHGTSPTTSGTNRPEGADDSPSPSRRGAVTGTATDLVRAATAGVAELPGTVTAVELDEHRGRTVWKVEIVSTGGARHEVTVNTADGTVTGSRSDGADDGDAALARSARTGLAAAVRTALARFPGSATSVEVDDLGGSAAWEVEIAGTDGTAHEVTVAADSGKVAVVGPYARSTAGTDDRGRHGTDDDATGRTTDDDGTRHSTPEDRPDRHVGEDTPSRHDANDDRSGGATDDDTAGHHRSHEGTDDGSGHGRGRGSDDGSGHGGGHGSDDA</sequence>
<feature type="compositionally biased region" description="Basic and acidic residues" evidence="1">
    <location>
        <begin position="218"/>
        <end position="268"/>
    </location>
</feature>
<gene>
    <name evidence="4" type="ORF">AB5J58_46740</name>
</gene>
<name>A0AB39MN65_9ACTN</name>
<feature type="domain" description="PepSY" evidence="3">
    <location>
        <begin position="87"/>
        <end position="133"/>
    </location>
</feature>
<dbReference type="EMBL" id="CP163431">
    <property type="protein sequence ID" value="XDQ07239.1"/>
    <property type="molecule type" value="Genomic_DNA"/>
</dbReference>
<feature type="signal peptide" evidence="2">
    <location>
        <begin position="1"/>
        <end position="34"/>
    </location>
</feature>
<feature type="compositionally biased region" description="Basic and acidic residues" evidence="1">
    <location>
        <begin position="283"/>
        <end position="302"/>
    </location>
</feature>
<dbReference type="Pfam" id="PF03413">
    <property type="entry name" value="PepSY"/>
    <property type="match status" value="2"/>
</dbReference>
<protein>
    <submittedName>
        <fullName evidence="4">PepSY domain-containing protein</fullName>
    </submittedName>
</protein>
<feature type="compositionally biased region" description="Gly residues" evidence="1">
    <location>
        <begin position="303"/>
        <end position="313"/>
    </location>
</feature>
<evidence type="ECO:0000256" key="2">
    <source>
        <dbReference type="SAM" id="SignalP"/>
    </source>
</evidence>
<evidence type="ECO:0000259" key="3">
    <source>
        <dbReference type="Pfam" id="PF03413"/>
    </source>
</evidence>
<evidence type="ECO:0000256" key="1">
    <source>
        <dbReference type="SAM" id="MobiDB-lite"/>
    </source>
</evidence>
<feature type="chain" id="PRO_5044322528" evidence="2">
    <location>
        <begin position="35"/>
        <end position="313"/>
    </location>
</feature>
<dbReference type="Gene3D" id="3.10.450.40">
    <property type="match status" value="2"/>
</dbReference>
<evidence type="ECO:0000313" key="4">
    <source>
        <dbReference type="EMBL" id="XDQ07239.1"/>
    </source>
</evidence>
<feature type="region of interest" description="Disordered" evidence="1">
    <location>
        <begin position="212"/>
        <end position="313"/>
    </location>
</feature>
<dbReference type="RefSeq" id="WP_369192039.1">
    <property type="nucleotide sequence ID" value="NZ_CP163431.1"/>
</dbReference>
<organism evidence="4">
    <name type="scientific">Streptomyces sp. R08</name>
    <dbReference type="NCBI Taxonomy" id="3238624"/>
    <lineage>
        <taxon>Bacteria</taxon>
        <taxon>Bacillati</taxon>
        <taxon>Actinomycetota</taxon>
        <taxon>Actinomycetes</taxon>
        <taxon>Kitasatosporales</taxon>
        <taxon>Streptomycetaceae</taxon>
        <taxon>Streptomyces</taxon>
    </lineage>
</organism>
<reference evidence="4" key="1">
    <citation type="submission" date="2024-07" db="EMBL/GenBank/DDBJ databases">
        <authorList>
            <person name="Yu S.T."/>
        </authorList>
    </citation>
    <scope>NUCLEOTIDE SEQUENCE</scope>
    <source>
        <strain evidence="4">R08</strain>
    </source>
</reference>
<accession>A0AB39MN65</accession>
<proteinExistence type="predicted"/>
<keyword evidence="2" id="KW-0732">Signal</keyword>
<dbReference type="AlphaFoldDB" id="A0AB39MN65"/>
<feature type="region of interest" description="Disordered" evidence="1">
    <location>
        <begin position="39"/>
        <end position="71"/>
    </location>
</feature>
<feature type="domain" description="PepSY" evidence="3">
    <location>
        <begin position="155"/>
        <end position="205"/>
    </location>
</feature>
<dbReference type="InterPro" id="IPR025711">
    <property type="entry name" value="PepSY"/>
</dbReference>